<dbReference type="Proteomes" id="UP000243904">
    <property type="component" value="Chromosome I"/>
</dbReference>
<evidence type="ECO:0000313" key="8">
    <source>
        <dbReference type="Proteomes" id="UP000243904"/>
    </source>
</evidence>
<dbReference type="InterPro" id="IPR001123">
    <property type="entry name" value="LeuE-type"/>
</dbReference>
<evidence type="ECO:0000313" key="7">
    <source>
        <dbReference type="EMBL" id="SDS96697.1"/>
    </source>
</evidence>
<keyword evidence="2" id="KW-1003">Cell membrane</keyword>
<name>A0A1H1WHD9_9BRAD</name>
<evidence type="ECO:0000256" key="4">
    <source>
        <dbReference type="ARBA" id="ARBA00022989"/>
    </source>
</evidence>
<dbReference type="AlphaFoldDB" id="A0A1H1WHD9"/>
<feature type="transmembrane region" description="Helical" evidence="6">
    <location>
        <begin position="115"/>
        <end position="137"/>
    </location>
</feature>
<dbReference type="PIRSF" id="PIRSF006324">
    <property type="entry name" value="LeuE"/>
    <property type="match status" value="1"/>
</dbReference>
<gene>
    <name evidence="7" type="ORF">SAMN05444158_3862</name>
</gene>
<protein>
    <submittedName>
        <fullName evidence="7">Threonine/homoserine/homoserine lactone efflux protein</fullName>
    </submittedName>
</protein>
<keyword evidence="8" id="KW-1185">Reference proteome</keyword>
<evidence type="ECO:0000256" key="1">
    <source>
        <dbReference type="ARBA" id="ARBA00004651"/>
    </source>
</evidence>
<dbReference type="GO" id="GO:0005886">
    <property type="term" value="C:plasma membrane"/>
    <property type="evidence" value="ECO:0007669"/>
    <property type="project" value="UniProtKB-SubCell"/>
</dbReference>
<dbReference type="PANTHER" id="PTHR30086:SF20">
    <property type="entry name" value="ARGININE EXPORTER PROTEIN ARGO-RELATED"/>
    <property type="match status" value="1"/>
</dbReference>
<feature type="transmembrane region" description="Helical" evidence="6">
    <location>
        <begin position="149"/>
        <end position="175"/>
    </location>
</feature>
<accession>A0A1H1WHD9</accession>
<proteinExistence type="predicted"/>
<dbReference type="RefSeq" id="WP_146688407.1">
    <property type="nucleotide sequence ID" value="NZ_LT629750.1"/>
</dbReference>
<evidence type="ECO:0000256" key="6">
    <source>
        <dbReference type="SAM" id="Phobius"/>
    </source>
</evidence>
<dbReference type="Pfam" id="PF01810">
    <property type="entry name" value="LysE"/>
    <property type="match status" value="1"/>
</dbReference>
<feature type="transmembrane region" description="Helical" evidence="6">
    <location>
        <begin position="187"/>
        <end position="204"/>
    </location>
</feature>
<organism evidence="7 8">
    <name type="scientific">Bradyrhizobium canariense</name>
    <dbReference type="NCBI Taxonomy" id="255045"/>
    <lineage>
        <taxon>Bacteria</taxon>
        <taxon>Pseudomonadati</taxon>
        <taxon>Pseudomonadota</taxon>
        <taxon>Alphaproteobacteria</taxon>
        <taxon>Hyphomicrobiales</taxon>
        <taxon>Nitrobacteraceae</taxon>
        <taxon>Bradyrhizobium</taxon>
    </lineage>
</organism>
<sequence length="215" mass="22586">MLGIHDLWLFVLSGVLLNVTPGPDTAYIVGRSVQSGWRGGAAAAIGIGCGCLVHVFAAAIGLSALLMASSAAFMLIKWAGAAYLCFIGMKMLLSHAHAPDDSAAIASDAASLRQVFWQGALTNVLNPKVALFFLAFLPQFVAADASHKAIAFLLLGLIFVFNGTLWCLGVAAFAASTAGRIRQSSRVLPWINRALGCLLVYLGVRIATLQARSIL</sequence>
<keyword evidence="4 6" id="KW-1133">Transmembrane helix</keyword>
<evidence type="ECO:0000256" key="2">
    <source>
        <dbReference type="ARBA" id="ARBA00022475"/>
    </source>
</evidence>
<reference evidence="8" key="1">
    <citation type="submission" date="2016-10" db="EMBL/GenBank/DDBJ databases">
        <authorList>
            <person name="Varghese N."/>
            <person name="Submissions S."/>
        </authorList>
    </citation>
    <scope>NUCLEOTIDE SEQUENCE [LARGE SCALE GENOMIC DNA]</scope>
    <source>
        <strain evidence="8">GAS369</strain>
    </source>
</reference>
<feature type="transmembrane region" description="Helical" evidence="6">
    <location>
        <begin position="42"/>
        <end position="68"/>
    </location>
</feature>
<keyword evidence="5 6" id="KW-0472">Membrane</keyword>
<evidence type="ECO:0000256" key="5">
    <source>
        <dbReference type="ARBA" id="ARBA00023136"/>
    </source>
</evidence>
<dbReference type="PANTHER" id="PTHR30086">
    <property type="entry name" value="ARGININE EXPORTER PROTEIN ARGO"/>
    <property type="match status" value="1"/>
</dbReference>
<comment type="subcellular location">
    <subcellularLocation>
        <location evidence="1">Cell membrane</location>
        <topology evidence="1">Multi-pass membrane protein</topology>
    </subcellularLocation>
</comment>
<feature type="transmembrane region" description="Helical" evidence="6">
    <location>
        <begin position="75"/>
        <end position="95"/>
    </location>
</feature>
<evidence type="ECO:0000256" key="3">
    <source>
        <dbReference type="ARBA" id="ARBA00022692"/>
    </source>
</evidence>
<dbReference type="GO" id="GO:0015171">
    <property type="term" value="F:amino acid transmembrane transporter activity"/>
    <property type="evidence" value="ECO:0007669"/>
    <property type="project" value="TreeGrafter"/>
</dbReference>
<keyword evidence="3 6" id="KW-0812">Transmembrane</keyword>
<dbReference type="EMBL" id="LT629750">
    <property type="protein sequence ID" value="SDS96697.1"/>
    <property type="molecule type" value="Genomic_DNA"/>
</dbReference>